<keyword evidence="3 11" id="KW-0285">Flavoprotein</keyword>
<comment type="similarity">
    <text evidence="1">Belongs to the PyrK family.</text>
</comment>
<dbReference type="InterPro" id="IPR050353">
    <property type="entry name" value="PyrK_electron_transfer"/>
</dbReference>
<reference evidence="14 15" key="1">
    <citation type="journal article" date="2013" name="J. Bacteriol.">
        <title>Roles of HynAB and Ech, the only two hydrogenases found in the model sulfate reducer Desulfovibrio gigas.</title>
        <authorList>
            <person name="Morais-Silva F.O."/>
            <person name="Santos C.I."/>
            <person name="Rodrigues R."/>
            <person name="Pereira I.A."/>
            <person name="Rodrigues-Pousada C."/>
        </authorList>
    </citation>
    <scope>NUCLEOTIDE SEQUENCE [LARGE SCALE GENOMIC DNA]</scope>
    <source>
        <strain evidence="15">ATCC 19364 / DSM 1382 / NCIMB 9332 / VKM B-1759</strain>
    </source>
</reference>
<dbReference type="InterPro" id="IPR012165">
    <property type="entry name" value="Cyt_c3_hydrogenase_gsu"/>
</dbReference>
<evidence type="ECO:0000256" key="12">
    <source>
        <dbReference type="PIRSR" id="PIRSR006816-2"/>
    </source>
</evidence>
<evidence type="ECO:0000256" key="4">
    <source>
        <dbReference type="ARBA" id="ARBA00022714"/>
    </source>
</evidence>
<proteinExistence type="inferred from homology"/>
<dbReference type="InterPro" id="IPR039261">
    <property type="entry name" value="FNR_nucleotide-bd"/>
</dbReference>
<comment type="cofactor">
    <cofactor evidence="11">
        <name>FAD</name>
        <dbReference type="ChEBI" id="CHEBI:57692"/>
    </cofactor>
    <text evidence="11">Binds 1 FAD per subunit.</text>
</comment>
<feature type="binding site" evidence="11">
    <location>
        <begin position="59"/>
        <end position="62"/>
    </location>
    <ligand>
        <name>FAD</name>
        <dbReference type="ChEBI" id="CHEBI:57692"/>
    </ligand>
</feature>
<dbReference type="GO" id="GO:0016491">
    <property type="term" value="F:oxidoreductase activity"/>
    <property type="evidence" value="ECO:0007669"/>
    <property type="project" value="InterPro"/>
</dbReference>
<dbReference type="Gene3D" id="2.10.240.10">
    <property type="entry name" value="Dihydroorotate dehydrogenase, electron transfer subunit"/>
    <property type="match status" value="1"/>
</dbReference>
<evidence type="ECO:0000256" key="7">
    <source>
        <dbReference type="ARBA" id="ARBA00022982"/>
    </source>
</evidence>
<dbReference type="GO" id="GO:0051537">
    <property type="term" value="F:2 iron, 2 sulfur cluster binding"/>
    <property type="evidence" value="ECO:0007669"/>
    <property type="project" value="UniProtKB-KW"/>
</dbReference>
<dbReference type="Gene3D" id="3.40.50.80">
    <property type="entry name" value="Nucleotide-binding domain of ferredoxin-NADP reductase (FNR) module"/>
    <property type="match status" value="1"/>
</dbReference>
<evidence type="ECO:0000256" key="9">
    <source>
        <dbReference type="ARBA" id="ARBA00023014"/>
    </source>
</evidence>
<evidence type="ECO:0000256" key="1">
    <source>
        <dbReference type="ARBA" id="ARBA00006422"/>
    </source>
</evidence>
<name>T2GDN5_MEGG1</name>
<evidence type="ECO:0000256" key="5">
    <source>
        <dbReference type="ARBA" id="ARBA00022723"/>
    </source>
</evidence>
<evidence type="ECO:0000313" key="14">
    <source>
        <dbReference type="EMBL" id="AGW14289.1"/>
    </source>
</evidence>
<feature type="binding site" evidence="12">
    <location>
        <position position="233"/>
    </location>
    <ligand>
        <name>[2Fe-2S] cluster</name>
        <dbReference type="ChEBI" id="CHEBI:190135"/>
    </ligand>
</feature>
<evidence type="ECO:0000313" key="15">
    <source>
        <dbReference type="Proteomes" id="UP000016587"/>
    </source>
</evidence>
<gene>
    <name evidence="14" type="ORF">DGI_2556</name>
</gene>
<keyword evidence="15" id="KW-1185">Reference proteome</keyword>
<keyword evidence="4 12" id="KW-0001">2Fe-2S</keyword>
<dbReference type="GO" id="GO:0006221">
    <property type="term" value="P:pyrimidine nucleotide biosynthetic process"/>
    <property type="evidence" value="ECO:0007669"/>
    <property type="project" value="InterPro"/>
</dbReference>
<reference evidence="15" key="2">
    <citation type="submission" date="2013-07" db="EMBL/GenBank/DDBJ databases">
        <authorList>
            <person name="Morais-Silva F.O."/>
            <person name="Rezende A.M."/>
            <person name="Pimentel C."/>
            <person name="Resende D.M."/>
            <person name="Santos C.I."/>
            <person name="Clemente C."/>
            <person name="de Oliveira L.M."/>
            <person name="da Silva S.M."/>
            <person name="Costa D.A."/>
            <person name="Varela-Raposo A."/>
            <person name="Horacio E.C.A."/>
            <person name="Matos M."/>
            <person name="Flores O."/>
            <person name="Ruiz J.C."/>
            <person name="Rodrigues-Pousada C."/>
        </authorList>
    </citation>
    <scope>NUCLEOTIDE SEQUENCE [LARGE SCALE GENOMIC DNA]</scope>
    <source>
        <strain evidence="15">ATCC 19364 / DSM 1382 / NCIMB 9332 / VKM B-1759</strain>
    </source>
</reference>
<keyword evidence="7" id="KW-0249">Electron transport</keyword>
<keyword evidence="9 12" id="KW-0411">Iron-sulfur</keyword>
<dbReference type="Gene3D" id="2.40.30.10">
    <property type="entry name" value="Translation factors"/>
    <property type="match status" value="1"/>
</dbReference>
<keyword evidence="6 11" id="KW-0274">FAD</keyword>
<dbReference type="InterPro" id="IPR017938">
    <property type="entry name" value="Riboflavin_synthase-like_b-brl"/>
</dbReference>
<sequence>MKASCHDALVLENRLLGAGPSAGGIWKLVLDFPGWTLWRPGQFVMLRSGTFGQELIWGRPISIGDYQNGQLTLYILNTGRGTEKLAALKQGDACTVWGPLGNGFAQEKNASTLMLCGGIGIAPFVGYTRAHPAPEKLTLLFGHRLPLDSYPWDAFSSITARGYLEQGPADLQQFIDAMREAMTATAAEQGLVLSCGPLPFLRTVQRLARETGARTQLSLENRMGCGVGACLGCVAEDDQGKRVQTCSRGPVFWSTKITV</sequence>
<dbReference type="PATRIC" id="fig|1121448.10.peg.2504"/>
<evidence type="ECO:0000256" key="3">
    <source>
        <dbReference type="ARBA" id="ARBA00022630"/>
    </source>
</evidence>
<feature type="binding site" evidence="12">
    <location>
        <position position="225"/>
    </location>
    <ligand>
        <name>[2Fe-2S] cluster</name>
        <dbReference type="ChEBI" id="CHEBI:190135"/>
    </ligand>
</feature>
<dbReference type="HOGENOM" id="CLU_003827_1_2_7"/>
<dbReference type="PIRSF" id="PIRSF006816">
    <property type="entry name" value="Cyc3_hyd_g"/>
    <property type="match status" value="1"/>
</dbReference>
<feature type="binding site" evidence="12">
    <location>
        <position position="230"/>
    </location>
    <ligand>
        <name>[2Fe-2S] cluster</name>
        <dbReference type="ChEBI" id="CHEBI:190135"/>
    </ligand>
</feature>
<dbReference type="PANTHER" id="PTHR43513:SF3">
    <property type="entry name" value="DIHYDROOROTATE DEHYDROGENASE B (NAD(+)), ELECTRON TRANSFER SUBUNIT-RELATED"/>
    <property type="match status" value="1"/>
</dbReference>
<dbReference type="InterPro" id="IPR017927">
    <property type="entry name" value="FAD-bd_FR_type"/>
</dbReference>
<dbReference type="GO" id="GO:0046872">
    <property type="term" value="F:metal ion binding"/>
    <property type="evidence" value="ECO:0007669"/>
    <property type="project" value="UniProtKB-KW"/>
</dbReference>
<protein>
    <submittedName>
        <fullName evidence="14">Putative Dihydroorotate dehydrogenase, electron transfer subunit, iron-sulfur cluster binding domain protein</fullName>
    </submittedName>
</protein>
<organism evidence="14 15">
    <name type="scientific">Megalodesulfovibrio gigas (strain ATCC 19364 / DSM 1382 / NCIMB 9332 / VKM B-1759)</name>
    <name type="common">Desulfovibrio gigas</name>
    <dbReference type="NCBI Taxonomy" id="1121448"/>
    <lineage>
        <taxon>Bacteria</taxon>
        <taxon>Pseudomonadati</taxon>
        <taxon>Thermodesulfobacteriota</taxon>
        <taxon>Desulfovibrionia</taxon>
        <taxon>Desulfovibrionales</taxon>
        <taxon>Desulfovibrionaceae</taxon>
        <taxon>Megalodesulfovibrio</taxon>
    </lineage>
</organism>
<evidence type="ECO:0000256" key="10">
    <source>
        <dbReference type="ARBA" id="ARBA00034078"/>
    </source>
</evidence>
<evidence type="ECO:0000259" key="13">
    <source>
        <dbReference type="PROSITE" id="PS51384"/>
    </source>
</evidence>
<dbReference type="SUPFAM" id="SSF52343">
    <property type="entry name" value="Ferredoxin reductase-like, C-terminal NADP-linked domain"/>
    <property type="match status" value="1"/>
</dbReference>
<dbReference type="Pfam" id="PF10418">
    <property type="entry name" value="DHODB_Fe-S_bind"/>
    <property type="match status" value="1"/>
</dbReference>
<dbReference type="PROSITE" id="PS51384">
    <property type="entry name" value="FAD_FR"/>
    <property type="match status" value="1"/>
</dbReference>
<accession>T2GDN5</accession>
<keyword evidence="5 12" id="KW-0479">Metal-binding</keyword>
<evidence type="ECO:0000256" key="6">
    <source>
        <dbReference type="ARBA" id="ARBA00022827"/>
    </source>
</evidence>
<dbReference type="GO" id="GO:0050660">
    <property type="term" value="F:flavin adenine dinucleotide binding"/>
    <property type="evidence" value="ECO:0007669"/>
    <property type="project" value="InterPro"/>
</dbReference>
<dbReference type="Proteomes" id="UP000016587">
    <property type="component" value="Chromosome"/>
</dbReference>
<dbReference type="InterPro" id="IPR019480">
    <property type="entry name" value="Dihydroorotate_DH_Fe-S-bd"/>
</dbReference>
<evidence type="ECO:0000256" key="8">
    <source>
        <dbReference type="ARBA" id="ARBA00023004"/>
    </source>
</evidence>
<dbReference type="STRING" id="1121448.DGI_2556"/>
<dbReference type="InterPro" id="IPR037117">
    <property type="entry name" value="Dihydroorotate_DH_ele_sf"/>
</dbReference>
<keyword evidence="8 12" id="KW-0408">Iron</keyword>
<dbReference type="SUPFAM" id="SSF63380">
    <property type="entry name" value="Riboflavin synthase domain-like"/>
    <property type="match status" value="1"/>
</dbReference>
<dbReference type="EMBL" id="CP006585">
    <property type="protein sequence ID" value="AGW14289.1"/>
    <property type="molecule type" value="Genomic_DNA"/>
</dbReference>
<feature type="domain" description="FAD-binding FR-type" evidence="13">
    <location>
        <begin position="3"/>
        <end position="106"/>
    </location>
</feature>
<feature type="binding site" evidence="11">
    <location>
        <begin position="81"/>
        <end position="82"/>
    </location>
    <ligand>
        <name>FAD</name>
        <dbReference type="ChEBI" id="CHEBI:57692"/>
    </ligand>
</feature>
<comment type="cofactor">
    <cofactor evidence="12">
        <name>[2Fe-2S] cluster</name>
        <dbReference type="ChEBI" id="CHEBI:190135"/>
    </cofactor>
    <text evidence="12">Binds 1 [2Fe-2S] cluster per subunit.</text>
</comment>
<dbReference type="eggNOG" id="COG0543">
    <property type="taxonomic scope" value="Bacteria"/>
</dbReference>
<comment type="cofactor">
    <cofactor evidence="10">
        <name>[2Fe-2S] cluster</name>
        <dbReference type="ChEBI" id="CHEBI:190135"/>
    </cofactor>
</comment>
<feature type="binding site" evidence="12">
    <location>
        <position position="246"/>
    </location>
    <ligand>
        <name>[2Fe-2S] cluster</name>
        <dbReference type="ChEBI" id="CHEBI:190135"/>
    </ligand>
</feature>
<evidence type="ECO:0000256" key="2">
    <source>
        <dbReference type="ARBA" id="ARBA00022448"/>
    </source>
</evidence>
<dbReference type="AlphaFoldDB" id="T2GDN5"/>
<keyword evidence="2" id="KW-0813">Transport</keyword>
<dbReference type="KEGG" id="dgg:DGI_2556"/>
<dbReference type="PANTHER" id="PTHR43513">
    <property type="entry name" value="DIHYDROOROTATE DEHYDROGENASE B (NAD(+)), ELECTRON TRANSFER SUBUNIT"/>
    <property type="match status" value="1"/>
</dbReference>
<evidence type="ECO:0000256" key="11">
    <source>
        <dbReference type="PIRSR" id="PIRSR006816-1"/>
    </source>
</evidence>